<dbReference type="PRINTS" id="PR00032">
    <property type="entry name" value="HTHARAC"/>
</dbReference>
<dbReference type="AlphaFoldDB" id="A0AAW5BWW4"/>
<keyword evidence="7" id="KW-1185">Reference proteome</keyword>
<sequence length="245" mass="28638">MTNKVICKMMDFPSHEQGHSHSHAHIIIPIKEPVHLTHDGMSYYLMPGNMSFILPYSYHTFSGKCHKDNIVMDIPETMIKKKDYAIFSANRILPISSTLMPVIELIHHEITVNPASDSVRYLFYYIYDKFVEKQSFRSLKYIAENFSENLTVAKLAEIENYNRFYYTDWFKSKTGILPSEYIQIVRIEKAKALLADTGYKIIEIALQVGYDNASSFTRTFKRQEHISPREYRNLFQKPSPSRKAM</sequence>
<name>A0AAW5BWW4_9FIRM</name>
<evidence type="ECO:0000313" key="8">
    <source>
        <dbReference type="Proteomes" id="UP001299608"/>
    </source>
</evidence>
<protein>
    <submittedName>
        <fullName evidence="5">AraC family transcriptional regulator</fullName>
    </submittedName>
    <submittedName>
        <fullName evidence="6">Helix-turn-helix transcriptional regulator</fullName>
    </submittedName>
</protein>
<reference evidence="6" key="2">
    <citation type="submission" date="2020-02" db="EMBL/GenBank/DDBJ databases">
        <authorList>
            <person name="Littmann E."/>
            <person name="Sorbara M."/>
        </authorList>
    </citation>
    <scope>NUCLEOTIDE SEQUENCE</scope>
    <source>
        <strain evidence="6">MSK.1.17</strain>
    </source>
</reference>
<dbReference type="InterPro" id="IPR009057">
    <property type="entry name" value="Homeodomain-like_sf"/>
</dbReference>
<evidence type="ECO:0000313" key="6">
    <source>
        <dbReference type="EMBL" id="NSJ49386.1"/>
    </source>
</evidence>
<proteinExistence type="predicted"/>
<comment type="caution">
    <text evidence="5">The sequence shown here is derived from an EMBL/GenBank/DDBJ whole genome shotgun (WGS) entry which is preliminary data.</text>
</comment>
<evidence type="ECO:0000256" key="2">
    <source>
        <dbReference type="ARBA" id="ARBA00023125"/>
    </source>
</evidence>
<dbReference type="EMBL" id="JAKNGE010000005">
    <property type="protein sequence ID" value="MCG4744751.1"/>
    <property type="molecule type" value="Genomic_DNA"/>
</dbReference>
<keyword evidence="2" id="KW-0238">DNA-binding</keyword>
<dbReference type="PANTHER" id="PTHR43280:SF26">
    <property type="entry name" value="ARAC-FAMILY TRANSCRIPTIONAL REGULATOR"/>
    <property type="match status" value="1"/>
</dbReference>
<dbReference type="GO" id="GO:0043565">
    <property type="term" value="F:sequence-specific DNA binding"/>
    <property type="evidence" value="ECO:0007669"/>
    <property type="project" value="InterPro"/>
</dbReference>
<reference evidence="5" key="3">
    <citation type="submission" date="2022-01" db="EMBL/GenBank/DDBJ databases">
        <title>Collection of gut derived symbiotic bacterial strains cultured from healthy donors.</title>
        <authorList>
            <person name="Lin H."/>
            <person name="Kohout C."/>
            <person name="Waligurski E."/>
            <person name="Pamer E.G."/>
        </authorList>
    </citation>
    <scope>NUCLEOTIDE SEQUENCE</scope>
    <source>
        <strain evidence="5">DFI.6.55</strain>
    </source>
</reference>
<dbReference type="Gene3D" id="1.10.10.60">
    <property type="entry name" value="Homeodomain-like"/>
    <property type="match status" value="2"/>
</dbReference>
<dbReference type="SUPFAM" id="SSF46689">
    <property type="entry name" value="Homeodomain-like"/>
    <property type="match status" value="2"/>
</dbReference>
<organism evidence="5 8">
    <name type="scientific">Enterocloster aldenensis</name>
    <dbReference type="NCBI Taxonomy" id="358742"/>
    <lineage>
        <taxon>Bacteria</taxon>
        <taxon>Bacillati</taxon>
        <taxon>Bacillota</taxon>
        <taxon>Clostridia</taxon>
        <taxon>Lachnospirales</taxon>
        <taxon>Lachnospiraceae</taxon>
        <taxon>Enterocloster</taxon>
    </lineage>
</organism>
<dbReference type="InterPro" id="IPR018060">
    <property type="entry name" value="HTH_AraC"/>
</dbReference>
<accession>A0AAW5BWW4</accession>
<evidence type="ECO:0000256" key="1">
    <source>
        <dbReference type="ARBA" id="ARBA00023015"/>
    </source>
</evidence>
<gene>
    <name evidence="6" type="ORF">G5B36_11800</name>
    <name evidence="5" type="ORF">L0N08_04945</name>
</gene>
<evidence type="ECO:0000259" key="4">
    <source>
        <dbReference type="PROSITE" id="PS01124"/>
    </source>
</evidence>
<dbReference type="InterPro" id="IPR020449">
    <property type="entry name" value="Tscrpt_reg_AraC-type_HTH"/>
</dbReference>
<evidence type="ECO:0000313" key="7">
    <source>
        <dbReference type="Proteomes" id="UP000669239"/>
    </source>
</evidence>
<dbReference type="SMART" id="SM00342">
    <property type="entry name" value="HTH_ARAC"/>
    <property type="match status" value="1"/>
</dbReference>
<keyword evidence="1" id="KW-0805">Transcription regulation</keyword>
<evidence type="ECO:0000313" key="5">
    <source>
        <dbReference type="EMBL" id="MCG4744751.1"/>
    </source>
</evidence>
<dbReference type="RefSeq" id="WP_117558121.1">
    <property type="nucleotide sequence ID" value="NZ_JAAITT010000014.1"/>
</dbReference>
<feature type="domain" description="HTH araC/xylS-type" evidence="4">
    <location>
        <begin position="136"/>
        <end position="234"/>
    </location>
</feature>
<dbReference type="PANTHER" id="PTHR43280">
    <property type="entry name" value="ARAC-FAMILY TRANSCRIPTIONAL REGULATOR"/>
    <property type="match status" value="1"/>
</dbReference>
<reference evidence="6 7" key="1">
    <citation type="journal article" date="2020" name="Cell Host Microbe">
        <title>Functional and Genomic Variation between Human-Derived Isolates of Lachnospiraceae Reveals Inter- and Intra-Species Diversity.</title>
        <authorList>
            <person name="Sorbara M.T."/>
            <person name="Littmann E.R."/>
            <person name="Fontana E."/>
            <person name="Moody T.U."/>
            <person name="Kohout C.E."/>
            <person name="Gjonbalaj M."/>
            <person name="Eaton V."/>
            <person name="Seok R."/>
            <person name="Leiner I.M."/>
            <person name="Pamer E.G."/>
        </authorList>
    </citation>
    <scope>NUCLEOTIDE SEQUENCE [LARGE SCALE GENOMIC DNA]</scope>
    <source>
        <strain evidence="6 7">MSK.1.17</strain>
    </source>
</reference>
<dbReference type="Proteomes" id="UP001299608">
    <property type="component" value="Unassembled WGS sequence"/>
</dbReference>
<dbReference type="Pfam" id="PF12833">
    <property type="entry name" value="HTH_18"/>
    <property type="match status" value="1"/>
</dbReference>
<dbReference type="PROSITE" id="PS01124">
    <property type="entry name" value="HTH_ARAC_FAMILY_2"/>
    <property type="match status" value="1"/>
</dbReference>
<dbReference type="GO" id="GO:0003700">
    <property type="term" value="F:DNA-binding transcription factor activity"/>
    <property type="evidence" value="ECO:0007669"/>
    <property type="project" value="InterPro"/>
</dbReference>
<dbReference type="Proteomes" id="UP000669239">
    <property type="component" value="Unassembled WGS sequence"/>
</dbReference>
<dbReference type="EMBL" id="JAAITT010000014">
    <property type="protein sequence ID" value="NSJ49386.1"/>
    <property type="molecule type" value="Genomic_DNA"/>
</dbReference>
<evidence type="ECO:0000256" key="3">
    <source>
        <dbReference type="ARBA" id="ARBA00023163"/>
    </source>
</evidence>
<keyword evidence="3" id="KW-0804">Transcription</keyword>